<evidence type="ECO:0000313" key="1">
    <source>
        <dbReference type="EMBL" id="WAJ29758.1"/>
    </source>
</evidence>
<protein>
    <submittedName>
        <fullName evidence="1">Sigma-70 family RNA polymerase sigma factor</fullName>
    </submittedName>
</protein>
<accession>A0ACD4NSP0</accession>
<name>A0ACD4NSP0_9HYPH</name>
<dbReference type="EMBL" id="CP113520">
    <property type="protein sequence ID" value="WAJ29758.1"/>
    <property type="molecule type" value="Genomic_DNA"/>
</dbReference>
<sequence length="181" mass="20075">MSDTKRDIDVIGLLAPLRRYALSLTRDPNEAEDLVHDALLRAFERRDQFRQGRQLRPWLMSILHNRFVDSLRTRRAEAVRDAEIGLRVDPAAEAAQESATRLAEVRRAFMALPDEQRAALHLVTVEGLSYDEAAASLAIPVGTLVSRVSRARAKLREMEEGVPAGNVVPLTARGGSDAPRS</sequence>
<keyword evidence="2" id="KW-1185">Reference proteome</keyword>
<organism evidence="1 2">
    <name type="scientific">Antarcticirhabdus aurantiaca</name>
    <dbReference type="NCBI Taxonomy" id="2606717"/>
    <lineage>
        <taxon>Bacteria</taxon>
        <taxon>Pseudomonadati</taxon>
        <taxon>Pseudomonadota</taxon>
        <taxon>Alphaproteobacteria</taxon>
        <taxon>Hyphomicrobiales</taxon>
        <taxon>Aurantimonadaceae</taxon>
        <taxon>Antarcticirhabdus</taxon>
    </lineage>
</organism>
<dbReference type="Proteomes" id="UP001163223">
    <property type="component" value="Chromosome"/>
</dbReference>
<gene>
    <name evidence="1" type="ORF">OXU80_05915</name>
</gene>
<proteinExistence type="predicted"/>
<evidence type="ECO:0000313" key="2">
    <source>
        <dbReference type="Proteomes" id="UP001163223"/>
    </source>
</evidence>
<reference evidence="1" key="1">
    <citation type="submission" date="2022-11" db="EMBL/GenBank/DDBJ databases">
        <title>beta-Carotene-producing bacterium, Jeongeuplla avenae sp. nov., alleviates the salt stress of Arabidopsis seedlings.</title>
        <authorList>
            <person name="Jiang L."/>
            <person name="Lee J."/>
        </authorList>
    </citation>
    <scope>NUCLEOTIDE SEQUENCE</scope>
    <source>
        <strain evidence="1">DY_R2A_6</strain>
    </source>
</reference>